<evidence type="ECO:0000256" key="2">
    <source>
        <dbReference type="ARBA" id="ARBA00022475"/>
    </source>
</evidence>
<organism evidence="8 9">
    <name type="scientific">Paracoccus jeotgali</name>
    <dbReference type="NCBI Taxonomy" id="2065379"/>
    <lineage>
        <taxon>Bacteria</taxon>
        <taxon>Pseudomonadati</taxon>
        <taxon>Pseudomonadota</taxon>
        <taxon>Alphaproteobacteria</taxon>
        <taxon>Rhodobacterales</taxon>
        <taxon>Paracoccaceae</taxon>
        <taxon>Paracoccus</taxon>
    </lineage>
</organism>
<accession>A0A2K9MJW8</accession>
<keyword evidence="2" id="KW-1003">Cell membrane</keyword>
<dbReference type="GO" id="GO:0016757">
    <property type="term" value="F:glycosyltransferase activity"/>
    <property type="evidence" value="ECO:0007669"/>
    <property type="project" value="UniProtKB-KW"/>
</dbReference>
<proteinExistence type="predicted"/>
<evidence type="ECO:0000256" key="5">
    <source>
        <dbReference type="ARBA" id="ARBA00023136"/>
    </source>
</evidence>
<keyword evidence="9" id="KW-1185">Reference proteome</keyword>
<dbReference type="EMBL" id="CP025583">
    <property type="protein sequence ID" value="AUM75336.1"/>
    <property type="molecule type" value="Genomic_DNA"/>
</dbReference>
<dbReference type="SUPFAM" id="SSF53448">
    <property type="entry name" value="Nucleotide-diphospho-sugar transferases"/>
    <property type="match status" value="1"/>
</dbReference>
<keyword evidence="4" id="KW-0808">Transferase</keyword>
<keyword evidence="5" id="KW-0472">Membrane</keyword>
<dbReference type="InterPro" id="IPR029044">
    <property type="entry name" value="Nucleotide-diphossugar_trans"/>
</dbReference>
<name>A0A2K9MJW8_9RHOB</name>
<reference evidence="9" key="1">
    <citation type="submission" date="2017-12" db="EMBL/GenBank/DDBJ databases">
        <title>Genomic analysis of Paracoccus sp. CBA4604.</title>
        <authorList>
            <person name="Roh S.W."/>
            <person name="Kim J.Y."/>
            <person name="Kim J.S."/>
        </authorList>
    </citation>
    <scope>NUCLEOTIDE SEQUENCE [LARGE SCALE GENOMIC DNA]</scope>
    <source>
        <strain evidence="9">CBA4604</strain>
    </source>
</reference>
<dbReference type="RefSeq" id="WP_101500678.1">
    <property type="nucleotide sequence ID" value="NZ_CP025583.1"/>
</dbReference>
<dbReference type="AlphaFoldDB" id="A0A2K9MJW8"/>
<dbReference type="PANTHER" id="PTHR43646">
    <property type="entry name" value="GLYCOSYLTRANSFERASE"/>
    <property type="match status" value="1"/>
</dbReference>
<evidence type="ECO:0000313" key="8">
    <source>
        <dbReference type="EMBL" id="AUM75336.1"/>
    </source>
</evidence>
<keyword evidence="3" id="KW-0328">Glycosyltransferase</keyword>
<dbReference type="GO" id="GO:0005886">
    <property type="term" value="C:plasma membrane"/>
    <property type="evidence" value="ECO:0007669"/>
    <property type="project" value="UniProtKB-SubCell"/>
</dbReference>
<gene>
    <name evidence="8" type="ORF">CYR75_14465</name>
</gene>
<feature type="domain" description="Glycosyltransferase 2-like" evidence="7">
    <location>
        <begin position="8"/>
        <end position="143"/>
    </location>
</feature>
<dbReference type="Proteomes" id="UP000234882">
    <property type="component" value="Chromosome"/>
</dbReference>
<comment type="subcellular location">
    <subcellularLocation>
        <location evidence="1">Cell membrane</location>
    </subcellularLocation>
</comment>
<evidence type="ECO:0000313" key="9">
    <source>
        <dbReference type="Proteomes" id="UP000234882"/>
    </source>
</evidence>
<evidence type="ECO:0000256" key="1">
    <source>
        <dbReference type="ARBA" id="ARBA00004236"/>
    </source>
</evidence>
<dbReference type="KEGG" id="paru:CYR75_14465"/>
<dbReference type="OrthoDB" id="8416156at2"/>
<evidence type="ECO:0000256" key="3">
    <source>
        <dbReference type="ARBA" id="ARBA00022676"/>
    </source>
</evidence>
<dbReference type="Gene3D" id="3.90.550.10">
    <property type="entry name" value="Spore Coat Polysaccharide Biosynthesis Protein SpsA, Chain A"/>
    <property type="match status" value="1"/>
</dbReference>
<feature type="region of interest" description="Disordered" evidence="6">
    <location>
        <begin position="320"/>
        <end position="345"/>
    </location>
</feature>
<evidence type="ECO:0000259" key="7">
    <source>
        <dbReference type="Pfam" id="PF00535"/>
    </source>
</evidence>
<sequence>MTAKDIAIVIPARNEAKRIRACLTALAGQLPQRVRVVLVVNNTSDATEAIARQTAPQLGLDLEVLTCELTAGQGVGTARRMGCAQALAAMPALRYLLSTDADCVVAEDWIARNLAHLTCADAVCGKIVPIEAEAKLLNGMDRLLLTQEGTYRQLVQAFYARHGGCPDILGTHGEAAGASLALTRAAYLAAGGFEPMICGEDRRIIRTLRQTGHVVRHADDVQVRASCRLTGRAIGGMSDALKQRMARRDYLIDDCLPPAAWLIQHAQTGTLGPWPPQVPPESRVNVRDLAWNIRLLEGAVRSEEEVGPMRVRADVEASMLPSHNRAGETERGLQSGLTCEQAAHV</sequence>
<dbReference type="InterPro" id="IPR001173">
    <property type="entry name" value="Glyco_trans_2-like"/>
</dbReference>
<dbReference type="PANTHER" id="PTHR43646:SF2">
    <property type="entry name" value="GLYCOSYLTRANSFERASE 2-LIKE DOMAIN-CONTAINING PROTEIN"/>
    <property type="match status" value="1"/>
</dbReference>
<evidence type="ECO:0000256" key="4">
    <source>
        <dbReference type="ARBA" id="ARBA00022679"/>
    </source>
</evidence>
<protein>
    <recommendedName>
        <fullName evidence="7">Glycosyltransferase 2-like domain-containing protein</fullName>
    </recommendedName>
</protein>
<evidence type="ECO:0000256" key="6">
    <source>
        <dbReference type="SAM" id="MobiDB-lite"/>
    </source>
</evidence>
<dbReference type="Pfam" id="PF00535">
    <property type="entry name" value="Glycos_transf_2"/>
    <property type="match status" value="1"/>
</dbReference>